<dbReference type="EMBL" id="GG676994">
    <property type="protein sequence ID" value="EER11227.1"/>
    <property type="molecule type" value="Genomic_DNA"/>
</dbReference>
<dbReference type="AlphaFoldDB" id="C5KWB6"/>
<name>C5KWB6_PERM5</name>
<dbReference type="Proteomes" id="UP000007800">
    <property type="component" value="Unassembled WGS sequence"/>
</dbReference>
<sequence>MAEIKATRPHCVIVYDRVVEANRERKIEECLMSYARSDAVREDQLIIMQFETRGSLEMMQTSAYQLSTR</sequence>
<keyword evidence="2" id="KW-1185">Reference proteome</keyword>
<protein>
    <submittedName>
        <fullName evidence="1">Uncharacterized protein</fullName>
    </submittedName>
</protein>
<reference evidence="1 2" key="1">
    <citation type="submission" date="2008-07" db="EMBL/GenBank/DDBJ databases">
        <authorList>
            <person name="El-Sayed N."/>
            <person name="Caler E."/>
            <person name="Inman J."/>
            <person name="Amedeo P."/>
            <person name="Hass B."/>
            <person name="Wortman J."/>
        </authorList>
    </citation>
    <scope>NUCLEOTIDE SEQUENCE [LARGE SCALE GENOMIC DNA]</scope>
    <source>
        <strain evidence="2">ATCC 50983 / TXsc</strain>
    </source>
</reference>
<gene>
    <name evidence="1" type="ORF">Pmar_PMAR014528</name>
</gene>
<dbReference type="RefSeq" id="XP_002779432.1">
    <property type="nucleotide sequence ID" value="XM_002779386.1"/>
</dbReference>
<dbReference type="GeneID" id="9056923"/>
<evidence type="ECO:0000313" key="1">
    <source>
        <dbReference type="EMBL" id="EER11227.1"/>
    </source>
</evidence>
<dbReference type="OrthoDB" id="10554827at2759"/>
<dbReference type="InParanoid" id="C5KWB6"/>
<evidence type="ECO:0000313" key="2">
    <source>
        <dbReference type="Proteomes" id="UP000007800"/>
    </source>
</evidence>
<accession>C5KWB6</accession>
<organism evidence="2">
    <name type="scientific">Perkinsus marinus (strain ATCC 50983 / TXsc)</name>
    <dbReference type="NCBI Taxonomy" id="423536"/>
    <lineage>
        <taxon>Eukaryota</taxon>
        <taxon>Sar</taxon>
        <taxon>Alveolata</taxon>
        <taxon>Perkinsozoa</taxon>
        <taxon>Perkinsea</taxon>
        <taxon>Perkinsida</taxon>
        <taxon>Perkinsidae</taxon>
        <taxon>Perkinsus</taxon>
    </lineage>
</organism>
<proteinExistence type="predicted"/>